<dbReference type="EMBL" id="LZSY01000031">
    <property type="protein sequence ID" value="OBB95860.1"/>
    <property type="molecule type" value="Genomic_DNA"/>
</dbReference>
<dbReference type="AlphaFoldDB" id="A0A1A0WD09"/>
<accession>A0A1A0WD09</accession>
<protein>
    <submittedName>
        <fullName evidence="1">Uncharacterized protein</fullName>
    </submittedName>
</protein>
<gene>
    <name evidence="1" type="ORF">A5779_17785</name>
</gene>
<organism evidence="1 2">
    <name type="scientific">Mycolicibacterium peregrinum</name>
    <name type="common">Mycobacterium peregrinum</name>
    <dbReference type="NCBI Taxonomy" id="43304"/>
    <lineage>
        <taxon>Bacteria</taxon>
        <taxon>Bacillati</taxon>
        <taxon>Actinomycetota</taxon>
        <taxon>Actinomycetes</taxon>
        <taxon>Mycobacteriales</taxon>
        <taxon>Mycobacteriaceae</taxon>
        <taxon>Mycolicibacterium</taxon>
    </lineage>
</organism>
<reference evidence="2" key="1">
    <citation type="submission" date="2016-06" db="EMBL/GenBank/DDBJ databases">
        <authorList>
            <person name="Sutton G."/>
            <person name="Brinkac L."/>
            <person name="Sanka R."/>
            <person name="Adams M."/>
            <person name="Lau E."/>
            <person name="Mehaffy C."/>
            <person name="Tameris M."/>
            <person name="Hatherill M."/>
            <person name="Hanekom W."/>
            <person name="Mahomed H."/>
            <person name="Mcshane H."/>
        </authorList>
    </citation>
    <scope>NUCLEOTIDE SEQUENCE [LARGE SCALE GENOMIC DNA]</scope>
    <source>
        <strain evidence="2">852002-10433_SCH5171157</strain>
    </source>
</reference>
<dbReference type="Pfam" id="PF23720">
    <property type="entry name" value="DUF7161"/>
    <property type="match status" value="1"/>
</dbReference>
<name>A0A1A0WD09_MYCPR</name>
<proteinExistence type="predicted"/>
<dbReference type="InterPro" id="IPR055585">
    <property type="entry name" value="DUF7161"/>
</dbReference>
<dbReference type="Proteomes" id="UP000094008">
    <property type="component" value="Unassembled WGS sequence"/>
</dbReference>
<sequence length="379" mass="41494">MGWEYSTGGDRASEWHEGFLVAEFVDGKRALGICGAGIPTGHLAVDQYGDGSFGQEAVARHGGDGAFHTRPAGEVVGWRIVCNCYSPGDVMPSNRWFSQQLWARVPSPVQHNPRVFRIYAADDDIYDVDTTEPAARDVWWNDHINAIDAAAGIAAALAAVRAGETQLDEAVVRARQNRLSWAKIGAAAGMSGQAAHERWSKRCDPTPDITYYAKLAANRTRQNPSGIVRRIHTSSGPTDEAFGRDLQWHPTEYLRRYRLGHNDVDHEEITAGEAQVVIDRWCIKWANEDAQTGESLTPIRYDQTGLRGRTAELLTDLPRNDAGVPVTLPAGTTRVVIVDDTPNSTLTLRVHPVGEVDRVVFVDHAALALAPDGSERSSL</sequence>
<evidence type="ECO:0000313" key="2">
    <source>
        <dbReference type="Proteomes" id="UP000094008"/>
    </source>
</evidence>
<comment type="caution">
    <text evidence="1">The sequence shown here is derived from an EMBL/GenBank/DDBJ whole genome shotgun (WGS) entry which is preliminary data.</text>
</comment>
<evidence type="ECO:0000313" key="1">
    <source>
        <dbReference type="EMBL" id="OBB95860.1"/>
    </source>
</evidence>
<dbReference type="RefSeq" id="WP_064879590.1">
    <property type="nucleotide sequence ID" value="NZ_LZSY01000031.1"/>
</dbReference>